<dbReference type="GO" id="GO:0006869">
    <property type="term" value="P:lipid transport"/>
    <property type="evidence" value="ECO:0007669"/>
    <property type="project" value="UniProtKB-KW"/>
</dbReference>
<comment type="similarity">
    <text evidence="1">Belongs to the VPS13 family.</text>
</comment>
<dbReference type="PROSITE" id="PS50231">
    <property type="entry name" value="RICIN_B_LECTIN"/>
    <property type="match status" value="1"/>
</dbReference>
<keyword evidence="3" id="KW-0445">Lipid transport</keyword>
<evidence type="ECO:0000313" key="6">
    <source>
        <dbReference type="EMBL" id="CAH0555812.1"/>
    </source>
</evidence>
<dbReference type="Gene3D" id="1.10.8.10">
    <property type="entry name" value="DNA helicase RuvA subunit, C-terminal domain"/>
    <property type="match status" value="1"/>
</dbReference>
<dbReference type="InterPro" id="IPR026854">
    <property type="entry name" value="VPS13_N"/>
</dbReference>
<evidence type="ECO:0000313" key="7">
    <source>
        <dbReference type="Proteomes" id="UP001154078"/>
    </source>
</evidence>
<protein>
    <recommendedName>
        <fullName evidence="5">UBA domain-containing protein</fullName>
    </recommendedName>
</protein>
<reference evidence="6" key="1">
    <citation type="submission" date="2021-12" db="EMBL/GenBank/DDBJ databases">
        <authorList>
            <person name="King R."/>
        </authorList>
    </citation>
    <scope>NUCLEOTIDE SEQUENCE</scope>
</reference>
<dbReference type="InterPro" id="IPR041969">
    <property type="entry name" value="VP13D_UBA"/>
</dbReference>
<feature type="region of interest" description="Disordered" evidence="4">
    <location>
        <begin position="876"/>
        <end position="898"/>
    </location>
</feature>
<dbReference type="SUPFAM" id="SSF46934">
    <property type="entry name" value="UBA-like"/>
    <property type="match status" value="1"/>
</dbReference>
<dbReference type="InterPro" id="IPR056747">
    <property type="entry name" value="VPS13-like_M"/>
</dbReference>
<dbReference type="GO" id="GO:0006623">
    <property type="term" value="P:protein targeting to vacuole"/>
    <property type="evidence" value="ECO:0007669"/>
    <property type="project" value="TreeGrafter"/>
</dbReference>
<sequence>MLTGLVAWVLNNYLGKYVDSLNTDQLSIALLSGKVELENLPLRKDALYNLGLPIEIKNGFIGKIQLQIPVRQIRSAPWVIVIEKLYLVANPLPVNEWDSEKEERARQKLKLSALDSVESRWRLETESKDNAYYASSYSSWLGAVTGIVSDIVENLQLQIKDVHIRYEDSCSIPGKSFAFGFTIESLSAQSCDSNWSPTFSHWTKTGDSFKLLELQNFAMYWIDLNKDELFATNNREELENVMSPNQTLKNTRNYIIPSVSAHARMKRNRSEKPLKSTDTPRIVCDLILKEVPITLIDWQYNQIVACMRGLDVIATLRSYRRYRPSSGAIEDPRAWWMYAISCFYPGGRQPAICKPRPTWESALKRAKENVQYVQIYKKILMTPNVTLSLDEKEVKDGVEWDRDIEELKVLRQIAMKSLKVDSNGNTGSNQSSGRSMLESWFPQWMGWYSTSTTNEAENVVPTETALEEELFQVLSDSAENNTILKRDAVFGKFNFSLTKGCLNLCTFIEETKESNSMLELEFKNLSLTILSKPRTQSHLVELSLGSLSLKDKTTPNTLFPILVGPPGFERSTVGVNRSRGLQSPRFNVGDGKLEEMSDLFFMSYEKRALSTGSDYKLSIRSKCLDVVYQPNAVRWLTEFVCCPYQRDLAQSRIEQMKSRTKKELFKNWEHMLDGRDSARTSWDLEFDISAPQIIFVEQFSNENSAMAVIDFGRLQLRNNPLNLEVVPKTQLSKDSEEDETFLTPCSTPPQSETDDEFGFEDKTEADVNFDLNEASLHKKIYDSYFLELTDLQILIGKVRDNWRYAHNKGTSKLHVLDRFNISLQIEKRVIHTADPQYPSLTLNANLPKLVAHVNESKINCARMLWQIISATGLPSPFKAPSQSPELSEEAATQPLDLDEEDSASVDTLSVEMSRLLMVQFTVDQLSLEVQSRERSVAELQVAGVKIAFTKRMIDVNVTLTVHSLLLVDALQTFGQDFELLVASHKHVGMDSMSGSLRDSEPTSPTSPASPDPGQQRAGITTSPIALSQALSSLATSPPIRWAMPQTTVDAEALITIDVVLVTGHEPMQIANVQFNNLDIIANQETIVELVGFVRRVFPKSKRTGPTNLSSAVPFSRNESKESLSEEESFRASKWGCTKLTFDFHRLNVLLLRGIIRDGQLYGKKICTATMSEAKIQANVAGNLEVEGSLGGLQVLDLTPEGHMHQRIVSVGRDPLLETTHPIYLMAQTQVDERTAFSFKVVRSLEKLNDKDTADITIRMASLWYTHSPQFVVELQSCATEFKQYLSNLARSIRSAATDMALGLVNARAEALLSQSLYMNAKLSSSMYSSALSFYDTSSPRRRRRSSSMENSGYCSARDTVPQTPYSPNDEDDFIIDINLDVEFDSPVLVLPRASKSTQVFVAHLGKIRMSNKNSSNTNGNGYNLDYNESRLEHYDIEVKDMNLFSLDTGPRRVPGPMIPKPEVLYNCSTLAKPILHDTLIQLVIDREISKPLFTRNSSESNLLLDDEESLSLDNNSQSIQIYGNIVTALKVSLTRSQYEQVLDTVQWLTSSPALLEAQGVSRVNSRPQPILTDISEEDIGVTTLNMDPHVRAKMFPTATNVSKTKPSTQNALALKVGFEVPILIIELKGDSPTGEQGLVDLSLREFVFNYEKFHKYETNIQVSLRSIFMEDLLQPENSKQRSMVISSSGDEYPSGAGCVSRSCPDVSGFRPEFSTVIPGSLPDHLETAKVFGINVPSQPVYSPNPQGSGGGRFPCTPPPSPSLSRQKPVKNLVLISSLLVDPAAPNFASYYNSMQRSTQIDFNCLDLIVSVESWVVVIDFFSASPSNTVTYSTYNVNLSSAEDMRKGSSKENAETNIFVKSLSVAIVKPEYDIAKANISNVDIDVKTCGLRKQVSGKLGSLSLLDLTLHGQLYRERFMTSGKHALEFHYDRHAPTADKDYDAKLSIDMSSVMYVHTKRFVAKILTFFNHFTQLQSVMKSIRVATSGQLVKDDHQKVLLYLQANSPIILLPESSKSTDLLIADLGQLVVKNSFKHSGDKGTISVDTKKSDKKCLLEVMVVELDNMDLYAAVKDNDLKKEIKGEYFKFGSNRIVKNGASFLTKKIQFKLQIETNMNNNVCHNVPDKSVYGELSTLDGALELSQYRLIRGLLAYNLGEERVPVIVTQPSIDAEANIRDVWTTFSLKLDLQNVTLRLLKSHESPPISCINFIKSKLVLETYSDNSQDVDLMSQEILIVDTRFQGIETASPVNVFTNILQPNKNSKKNELQVEIHNRKRRNKTKSTILLNNMRLMAIFDWWQQVREYIFQDIQENSLPITPQKHKPLDEVDGKREEEIFELNMNITDSEIVILEDNSQWDSNAVIFQTTTVLTYKPANTEKPLSCALNNCEMFSCVLGMEETTALSIIDPVTLNIDIIHEDKLEIQLQFLKVRLSYNDMCMFMQIIKSLPNQITTSEKEPEISRNLRGKISTLTALGFRSSDCIEALETCNNTIDDAALWLTRNAVSMFDKNVKKPFIKDIEFRATCVTLCIIDDCRDSDVPLLEFSFSDLCLSQVMPNMNPLMPIYPQGSLDCTLVGSYYNRVLSGWEPVIEPWKCRVAWKKTLSLDLTRNRLYITVESDEADILNINITSTLIELYSQVKDNWTKDYYLLKDVKKSENHRKRLPFVPYALMNETGSQLAFTTLITEYNKTASYTTDNIWTVVEPGQIVPFTFTQRDKIRHQDSHKLKMHQLTVKVDGWQSVTPVTIDKVGTYFRHAEAEIVSRNQKERPAARIVFDVALEGSARKLVTIRSAVVLVNKLQQSVEVKLESRLPHDTVALWAPSKSFRIDPEGTLAVPIVHAHSEISVKPVNVTHQYIYCSPTISWLEMAQNVDAMHEIRTCHTHKGHNYRFCAKICKIRQLFERANAVEQPAHKIVLLPTVKLINLLPIDFSYSLSGDVGRIAPGSNAAITNAIEKLKIKRWKGPISFFLIQANTDNDIKMEIMIENFSSSGTLVVPAQTYTDVSSRFYLKDIRGRKLYLSVLITPNVEAKLKITISAPYWIINKTGLPLVFRQSGSSSESAGQFEDHERARMASPLLFSFSDNDASPTINARVGNQVIKYGIPQWCSNFHVQKGTQVKKLYVTMQDGRPDKVFVIGLEVRLGKGKYRSTNIITISPRYQLYNTSSYELIFAQSCFIKNLSDPISRKSLLKAMPNSHMPFHWPKLEKEQLLCVSIQDIPQCCWSGGLKIDDNKSLHVNVRDSNGRVYFLRLEVVLQRATFFIIFSDADTMPPPIRIDNFSEVSIQFGQSTCKDILGTARAHSSVPYAWDQPTQPNLITLIAPGGVLHSYDMNRLGEQPGLTYENFIYVAFTETFKKNKDLLDLPDVESQEFVLDVIKNNRVVLSCKQQGERSQLWKMSPEGHLMHEGSSPPSHPHQPRSNSNLYVLDIENTAPQPSNYSRLMLRRLDPRRESTQTWRFTEEGRLQCKHYNVCVQAHDGFFGLREGNSAVLGLPQPICHKLTDKGIPIEQAIDKQFLRPGSGELEVRIVMDGPTRVLTIKDRRETEAFAATDEREWGCISKKQRPDLQGDDGGDGGREGELQFVVNLQSGLGISLICRRGPEELLYALFSNIVGEAVVTPSLNKFCVSVGDIRVDNQLFEGSVPVVLYVTPPGRVVDESKQMLPALDFSAEVEQQQNKNATICKYLILKLKKISIIIEERLLLKLANFIGIHSQEEESLNRDENDYETQRLISEVCATHVKRYYFGVILLMPEQIRLSVKTASKLPPHLQRIKRKLGLRLIKFEDAAVDLEAFDRKHPFETSQFLINSIVKHFKEELMWQAGMILGSIDFIGNPLGLMNDVSEGVSGLIFEGNVGALVKNVTHGLSNSAAKVTESLSDGLGSVAMDDSHEEIRQKIRQVESGNSKDHILAGIKGLGFGILGGATGIFKQVYEGASNDGLPGVFSGLGKGLVGAVTKPVVGVLDFASETARAVRETSRSKSMPERFRLPRCVHGPGGLLPKYSGTQSLGQQYLYAVNDKNYEEQLVAYQILGTASEDLQCIVSNKKVRIVANTQSIDLTLVIDCHLNDLEVCNVIADKEGSENRYYIEIVMHVAGTSAALVNPDPIKKPRVRCKNADLAHSVASQINYAKRLYIEYQYTLTNDNIED</sequence>
<dbReference type="GO" id="GO:0007005">
    <property type="term" value="P:mitochondrion organization"/>
    <property type="evidence" value="ECO:0007669"/>
    <property type="project" value="TreeGrafter"/>
</dbReference>
<dbReference type="InterPro" id="IPR009060">
    <property type="entry name" value="UBA-like_sf"/>
</dbReference>
<dbReference type="GO" id="GO:0045053">
    <property type="term" value="P:protein retention in Golgi apparatus"/>
    <property type="evidence" value="ECO:0007669"/>
    <property type="project" value="TreeGrafter"/>
</dbReference>
<feature type="region of interest" description="Disordered" evidence="4">
    <location>
        <begin position="736"/>
        <end position="755"/>
    </location>
</feature>
<dbReference type="CDD" id="cd23453">
    <property type="entry name" value="beta-trefoil_Ricin_VPS13D"/>
    <property type="match status" value="1"/>
</dbReference>
<gene>
    <name evidence="6" type="ORF">MELIAE_LOCUS7087</name>
</gene>
<dbReference type="CDD" id="cd14306">
    <property type="entry name" value="UBA_VP13D"/>
    <property type="match status" value="1"/>
</dbReference>
<keyword evidence="7" id="KW-1185">Reference proteome</keyword>
<dbReference type="PANTHER" id="PTHR16166">
    <property type="entry name" value="VACUOLAR PROTEIN SORTING-ASSOCIATED PROTEIN VPS13"/>
    <property type="match status" value="1"/>
</dbReference>
<feature type="compositionally biased region" description="Low complexity" evidence="4">
    <location>
        <begin position="1001"/>
        <end position="1012"/>
    </location>
</feature>
<feature type="region of interest" description="Disordered" evidence="4">
    <location>
        <begin position="991"/>
        <end position="1018"/>
    </location>
</feature>
<dbReference type="Pfam" id="PF12624">
    <property type="entry name" value="VPS13_N"/>
    <property type="match status" value="1"/>
</dbReference>
<dbReference type="Pfam" id="PF25036">
    <property type="entry name" value="VPS13_VAB"/>
    <property type="match status" value="1"/>
</dbReference>
<name>A0A9P0B590_BRAAE</name>
<feature type="domain" description="UBA" evidence="5">
    <location>
        <begin position="2456"/>
        <end position="2499"/>
    </location>
</feature>
<feature type="region of interest" description="Disordered" evidence="4">
    <location>
        <begin position="3397"/>
        <end position="3416"/>
    </location>
</feature>
<feature type="region of interest" description="Disordered" evidence="4">
    <location>
        <begin position="1339"/>
        <end position="1367"/>
    </location>
</feature>
<keyword evidence="2" id="KW-0813">Transport</keyword>
<proteinExistence type="inferred from homology"/>
<evidence type="ECO:0000256" key="2">
    <source>
        <dbReference type="ARBA" id="ARBA00022448"/>
    </source>
</evidence>
<dbReference type="InterPro" id="IPR026847">
    <property type="entry name" value="VPS13"/>
</dbReference>
<evidence type="ECO:0000256" key="3">
    <source>
        <dbReference type="ARBA" id="ARBA00023055"/>
    </source>
</evidence>
<dbReference type="InterPro" id="IPR035992">
    <property type="entry name" value="Ricin_B-like_lectins"/>
</dbReference>
<dbReference type="SUPFAM" id="SSF50370">
    <property type="entry name" value="Ricin B-like lectins"/>
    <property type="match status" value="1"/>
</dbReference>
<organism evidence="6 7">
    <name type="scientific">Brassicogethes aeneus</name>
    <name type="common">Rape pollen beetle</name>
    <name type="synonym">Meligethes aeneus</name>
    <dbReference type="NCBI Taxonomy" id="1431903"/>
    <lineage>
        <taxon>Eukaryota</taxon>
        <taxon>Metazoa</taxon>
        <taxon>Ecdysozoa</taxon>
        <taxon>Arthropoda</taxon>
        <taxon>Hexapoda</taxon>
        <taxon>Insecta</taxon>
        <taxon>Pterygota</taxon>
        <taxon>Neoptera</taxon>
        <taxon>Endopterygota</taxon>
        <taxon>Coleoptera</taxon>
        <taxon>Polyphaga</taxon>
        <taxon>Cucujiformia</taxon>
        <taxon>Nitidulidae</taxon>
        <taxon>Meligethinae</taxon>
        <taxon>Brassicogethes</taxon>
    </lineage>
</organism>
<dbReference type="Pfam" id="PF25033">
    <property type="entry name" value="VPS13_M"/>
    <property type="match status" value="2"/>
</dbReference>
<accession>A0A9P0B590</accession>
<evidence type="ECO:0000256" key="1">
    <source>
        <dbReference type="ARBA" id="ARBA00006545"/>
    </source>
</evidence>
<dbReference type="Proteomes" id="UP001154078">
    <property type="component" value="Chromosome 4"/>
</dbReference>
<feature type="region of interest" description="Disordered" evidence="4">
    <location>
        <begin position="1741"/>
        <end position="1766"/>
    </location>
</feature>
<evidence type="ECO:0000259" key="5">
    <source>
        <dbReference type="PROSITE" id="PS50030"/>
    </source>
</evidence>
<dbReference type="OrthoDB" id="272810at2759"/>
<dbReference type="InterPro" id="IPR009543">
    <property type="entry name" value="VPS13_VAB"/>
</dbReference>
<dbReference type="EMBL" id="OV121135">
    <property type="protein sequence ID" value="CAH0555812.1"/>
    <property type="molecule type" value="Genomic_DNA"/>
</dbReference>
<evidence type="ECO:0000256" key="4">
    <source>
        <dbReference type="SAM" id="MobiDB-lite"/>
    </source>
</evidence>
<dbReference type="PANTHER" id="PTHR16166:SF141">
    <property type="entry name" value="INTERMEMBRANE LIPID TRANSFER PROTEIN VPS13D"/>
    <property type="match status" value="1"/>
</dbReference>
<dbReference type="PROSITE" id="PS50030">
    <property type="entry name" value="UBA"/>
    <property type="match status" value="1"/>
</dbReference>
<dbReference type="InterPro" id="IPR015940">
    <property type="entry name" value="UBA"/>
</dbReference>